<accession>A0A316ZBA2</accession>
<dbReference type="InterPro" id="IPR017946">
    <property type="entry name" value="PLC-like_Pdiesterase_TIM-brl"/>
</dbReference>
<reference evidence="1 2" key="1">
    <citation type="journal article" date="2018" name="Mol. Biol. Evol.">
        <title>Broad Genomic Sampling Reveals a Smut Pathogenic Ancestry of the Fungal Clade Ustilaginomycotina.</title>
        <authorList>
            <person name="Kijpornyongpan T."/>
            <person name="Mondo S.J."/>
            <person name="Barry K."/>
            <person name="Sandor L."/>
            <person name="Lee J."/>
            <person name="Lipzen A."/>
            <person name="Pangilinan J."/>
            <person name="LaButti K."/>
            <person name="Hainaut M."/>
            <person name="Henrissat B."/>
            <person name="Grigoriev I.V."/>
            <person name="Spatafora J.W."/>
            <person name="Aime M.C."/>
        </authorList>
    </citation>
    <scope>NUCLEOTIDE SEQUENCE [LARGE SCALE GENOMIC DNA]</scope>
    <source>
        <strain evidence="1 2">MCA 4186</strain>
    </source>
</reference>
<gene>
    <name evidence="1" type="ORF">FA09DRAFT_359723</name>
</gene>
<dbReference type="RefSeq" id="XP_025599396.1">
    <property type="nucleotide sequence ID" value="XM_025745155.1"/>
</dbReference>
<dbReference type="PANTHER" id="PTHR13593:SF148">
    <property type="entry name" value="PHOSPHATIDYLINOSITOL-SPECIFIC PHOSPHOLIPASE C X DOMAIN-CONTAINING PROTEIN"/>
    <property type="match status" value="1"/>
</dbReference>
<keyword evidence="2" id="KW-1185">Reference proteome</keyword>
<dbReference type="STRING" id="58919.A0A316ZBA2"/>
<evidence type="ECO:0000313" key="1">
    <source>
        <dbReference type="EMBL" id="PWN99117.1"/>
    </source>
</evidence>
<sequence>MAPAPPADGVRVRVHNRLAHALQLTFTPTAPASSAVRQHALGSAQHAVFELPDACVLRVQGAGKLASSAPLHLNLAPPTRTQQVRAARRALSVASSGSEALRWRSSTPSAAAPFLSALSEPDSADVQHLLLYPVRDSRSFLSSLPDSALLSSLSLPGTHESLAMHGWPVSQCQSAALTAQLNAGVRFLDVRLALKVEQGEERLLAFHGPTEQFRELGEVLTELYAWLDGPGKRETLVISLKPEGSLSDPWAKVLYARHVDPSRKRWWLENRVPTLGECRGKLIMFSRFVPLPGKPAGINSTKWPDSFDGCFSYSLPSGQTIATQDWYKIGVLAAIPHKIDLVQQLLAAYGSRDDVLSLCFLSASSFPFALPQPAALGMFKSGPPCLRVIGLNDRMFDLVASRLTSAGASLTSAEAASSEKSLDIKGDLQALAVSGRMSAASGLGSVYALDFCEQTQDLLSLLIEANFAPGQAVPIVKA</sequence>
<dbReference type="GO" id="GO:0008081">
    <property type="term" value="F:phosphoric diester hydrolase activity"/>
    <property type="evidence" value="ECO:0007669"/>
    <property type="project" value="InterPro"/>
</dbReference>
<proteinExistence type="predicted"/>
<name>A0A316ZBA2_9BASI</name>
<dbReference type="Gene3D" id="3.20.20.190">
    <property type="entry name" value="Phosphatidylinositol (PI) phosphodiesterase"/>
    <property type="match status" value="1"/>
</dbReference>
<dbReference type="OrthoDB" id="1046782at2759"/>
<organism evidence="1 2">
    <name type="scientific">Tilletiopsis washingtonensis</name>
    <dbReference type="NCBI Taxonomy" id="58919"/>
    <lineage>
        <taxon>Eukaryota</taxon>
        <taxon>Fungi</taxon>
        <taxon>Dikarya</taxon>
        <taxon>Basidiomycota</taxon>
        <taxon>Ustilaginomycotina</taxon>
        <taxon>Exobasidiomycetes</taxon>
        <taxon>Entylomatales</taxon>
        <taxon>Entylomatales incertae sedis</taxon>
        <taxon>Tilletiopsis</taxon>
    </lineage>
</organism>
<protein>
    <submittedName>
        <fullName evidence="1">PLC-like phosphodiesterase</fullName>
    </submittedName>
</protein>
<dbReference type="AlphaFoldDB" id="A0A316ZBA2"/>
<evidence type="ECO:0000313" key="2">
    <source>
        <dbReference type="Proteomes" id="UP000245946"/>
    </source>
</evidence>
<dbReference type="InterPro" id="IPR051057">
    <property type="entry name" value="PI-PLC_domain"/>
</dbReference>
<dbReference type="SUPFAM" id="SSF51695">
    <property type="entry name" value="PLC-like phosphodiesterases"/>
    <property type="match status" value="1"/>
</dbReference>
<dbReference type="Proteomes" id="UP000245946">
    <property type="component" value="Unassembled WGS sequence"/>
</dbReference>
<dbReference type="GeneID" id="37272699"/>
<dbReference type="GO" id="GO:0006629">
    <property type="term" value="P:lipid metabolic process"/>
    <property type="evidence" value="ECO:0007669"/>
    <property type="project" value="InterPro"/>
</dbReference>
<dbReference type="PANTHER" id="PTHR13593">
    <property type="match status" value="1"/>
</dbReference>
<dbReference type="EMBL" id="KZ819289">
    <property type="protein sequence ID" value="PWN99117.1"/>
    <property type="molecule type" value="Genomic_DNA"/>
</dbReference>